<name>A0AAN8H2V5_9TELE</name>
<dbReference type="AlphaFoldDB" id="A0AAN8H2V5"/>
<protein>
    <submittedName>
        <fullName evidence="1">Uncharacterized protein</fullName>
    </submittedName>
</protein>
<organism evidence="1 2">
    <name type="scientific">Champsocephalus esox</name>
    <name type="common">pike icefish</name>
    <dbReference type="NCBI Taxonomy" id="159716"/>
    <lineage>
        <taxon>Eukaryota</taxon>
        <taxon>Metazoa</taxon>
        <taxon>Chordata</taxon>
        <taxon>Craniata</taxon>
        <taxon>Vertebrata</taxon>
        <taxon>Euteleostomi</taxon>
        <taxon>Actinopterygii</taxon>
        <taxon>Neopterygii</taxon>
        <taxon>Teleostei</taxon>
        <taxon>Neoteleostei</taxon>
        <taxon>Acanthomorphata</taxon>
        <taxon>Eupercaria</taxon>
        <taxon>Perciformes</taxon>
        <taxon>Notothenioidei</taxon>
        <taxon>Channichthyidae</taxon>
        <taxon>Champsocephalus</taxon>
    </lineage>
</organism>
<gene>
    <name evidence="1" type="ORF">CesoFtcFv8_009410</name>
</gene>
<evidence type="ECO:0000313" key="2">
    <source>
        <dbReference type="Proteomes" id="UP001335648"/>
    </source>
</evidence>
<dbReference type="Proteomes" id="UP001335648">
    <property type="component" value="Unassembled WGS sequence"/>
</dbReference>
<evidence type="ECO:0000313" key="1">
    <source>
        <dbReference type="EMBL" id="KAK5899992.1"/>
    </source>
</evidence>
<accession>A0AAN8H2V5</accession>
<dbReference type="EMBL" id="JAULUE010002052">
    <property type="protein sequence ID" value="KAK5899992.1"/>
    <property type="molecule type" value="Genomic_DNA"/>
</dbReference>
<sequence>MRVADWDKFAPGKLSTWAGESLTRGRRATLDAPTMSISRLGVGSQFKVLLPRCSWRVNKGKEGEEGEGGR</sequence>
<proteinExistence type="predicted"/>
<reference evidence="1 2" key="1">
    <citation type="journal article" date="2023" name="Mol. Biol. Evol.">
        <title>Genomics of Secondarily Temperate Adaptation in the Only Non-Antarctic Icefish.</title>
        <authorList>
            <person name="Rivera-Colon A.G."/>
            <person name="Rayamajhi N."/>
            <person name="Minhas B.F."/>
            <person name="Madrigal G."/>
            <person name="Bilyk K.T."/>
            <person name="Yoon V."/>
            <person name="Hune M."/>
            <person name="Gregory S."/>
            <person name="Cheng C.H.C."/>
            <person name="Catchen J.M."/>
        </authorList>
    </citation>
    <scope>NUCLEOTIDE SEQUENCE [LARGE SCALE GENOMIC DNA]</scope>
    <source>
        <strain evidence="1">JC2023a</strain>
    </source>
</reference>
<comment type="caution">
    <text evidence="1">The sequence shown here is derived from an EMBL/GenBank/DDBJ whole genome shotgun (WGS) entry which is preliminary data.</text>
</comment>
<keyword evidence="2" id="KW-1185">Reference proteome</keyword>